<dbReference type="InterPro" id="IPR000938">
    <property type="entry name" value="CAP-Gly_domain"/>
</dbReference>
<dbReference type="GO" id="GO:0005874">
    <property type="term" value="C:microtubule"/>
    <property type="evidence" value="ECO:0007669"/>
    <property type="project" value="UniProtKB-KW"/>
</dbReference>
<name>A0A3M6TAU5_POCDA</name>
<organism evidence="17 18">
    <name type="scientific">Pocillopora damicornis</name>
    <name type="common">Cauliflower coral</name>
    <name type="synonym">Millepora damicornis</name>
    <dbReference type="NCBI Taxonomy" id="46731"/>
    <lineage>
        <taxon>Eukaryota</taxon>
        <taxon>Metazoa</taxon>
        <taxon>Cnidaria</taxon>
        <taxon>Anthozoa</taxon>
        <taxon>Hexacorallia</taxon>
        <taxon>Scleractinia</taxon>
        <taxon>Astrocoeniina</taxon>
        <taxon>Pocilloporidae</taxon>
        <taxon>Pocillopora</taxon>
    </lineage>
</organism>
<evidence type="ECO:0000256" key="6">
    <source>
        <dbReference type="ARBA" id="ARBA00022490"/>
    </source>
</evidence>
<dbReference type="STRING" id="46731.A0A3M6TAU5"/>
<accession>A0A3M6TAU5</accession>
<evidence type="ECO:0000256" key="9">
    <source>
        <dbReference type="ARBA" id="ARBA00022776"/>
    </source>
</evidence>
<keyword evidence="8" id="KW-0493">Microtubule</keyword>
<dbReference type="Pfam" id="PF01302">
    <property type="entry name" value="CAP_GLY"/>
    <property type="match status" value="1"/>
</dbReference>
<dbReference type="PROSITE" id="PS50245">
    <property type="entry name" value="CAP_GLY_2"/>
    <property type="match status" value="1"/>
</dbReference>
<dbReference type="GO" id="GO:0008017">
    <property type="term" value="F:microtubule binding"/>
    <property type="evidence" value="ECO:0007669"/>
    <property type="project" value="UniProtKB-ARBA"/>
</dbReference>
<dbReference type="GO" id="GO:0030286">
    <property type="term" value="C:dynein complex"/>
    <property type="evidence" value="ECO:0007669"/>
    <property type="project" value="UniProtKB-KW"/>
</dbReference>
<evidence type="ECO:0000313" key="18">
    <source>
        <dbReference type="Proteomes" id="UP000275408"/>
    </source>
</evidence>
<dbReference type="PANTHER" id="PTHR18916:SF6">
    <property type="entry name" value="DYNACTIN SUBUNIT 1"/>
    <property type="match status" value="1"/>
</dbReference>
<keyword evidence="7" id="KW-0132">Cell division</keyword>
<evidence type="ECO:0000256" key="8">
    <source>
        <dbReference type="ARBA" id="ARBA00022701"/>
    </source>
</evidence>
<feature type="region of interest" description="Disordered" evidence="15">
    <location>
        <begin position="1131"/>
        <end position="1158"/>
    </location>
</feature>
<dbReference type="EMBL" id="RCHS01003995">
    <property type="protein sequence ID" value="RMX38507.1"/>
    <property type="molecule type" value="Genomic_DNA"/>
</dbReference>
<dbReference type="Pfam" id="PF12455">
    <property type="entry name" value="Dynactin"/>
    <property type="match status" value="1"/>
</dbReference>
<protein>
    <recommendedName>
        <fullName evidence="5">Dynactin subunit 1</fullName>
    </recommendedName>
</protein>
<keyword evidence="12" id="KW-0206">Cytoskeleton</keyword>
<dbReference type="OrthoDB" id="2130750at2759"/>
<evidence type="ECO:0000256" key="5">
    <source>
        <dbReference type="ARBA" id="ARBA00016574"/>
    </source>
</evidence>
<evidence type="ECO:0000313" key="17">
    <source>
        <dbReference type="EMBL" id="RMX38507.1"/>
    </source>
</evidence>
<keyword evidence="18" id="KW-1185">Reference proteome</keyword>
<dbReference type="SMART" id="SM01052">
    <property type="entry name" value="CAP_GLY"/>
    <property type="match status" value="1"/>
</dbReference>
<evidence type="ECO:0000259" key="16">
    <source>
        <dbReference type="PROSITE" id="PS50245"/>
    </source>
</evidence>
<evidence type="ECO:0000256" key="12">
    <source>
        <dbReference type="ARBA" id="ARBA00023212"/>
    </source>
</evidence>
<dbReference type="GO" id="GO:0005814">
    <property type="term" value="C:centriole"/>
    <property type="evidence" value="ECO:0007669"/>
    <property type="project" value="UniProtKB-SubCell"/>
</dbReference>
<gene>
    <name evidence="17" type="ORF">pdam_00015228</name>
</gene>
<evidence type="ECO:0000256" key="11">
    <source>
        <dbReference type="ARBA" id="ARBA00023054"/>
    </source>
</evidence>
<dbReference type="InterPro" id="IPR036859">
    <property type="entry name" value="CAP-Gly_dom_sf"/>
</dbReference>
<dbReference type="Gene3D" id="2.30.30.190">
    <property type="entry name" value="CAP Gly-rich-like domain"/>
    <property type="match status" value="1"/>
</dbReference>
<dbReference type="SUPFAM" id="SSF74924">
    <property type="entry name" value="Cap-Gly domain"/>
    <property type="match status" value="1"/>
</dbReference>
<dbReference type="GO" id="GO:0051301">
    <property type="term" value="P:cell division"/>
    <property type="evidence" value="ECO:0007669"/>
    <property type="project" value="UniProtKB-KW"/>
</dbReference>
<evidence type="ECO:0000256" key="4">
    <source>
        <dbReference type="ARBA" id="ARBA00011010"/>
    </source>
</evidence>
<dbReference type="Proteomes" id="UP000275408">
    <property type="component" value="Unassembled WGS sequence"/>
</dbReference>
<reference evidence="17 18" key="1">
    <citation type="journal article" date="2018" name="Sci. Rep.">
        <title>Comparative analysis of the Pocillopora damicornis genome highlights role of immune system in coral evolution.</title>
        <authorList>
            <person name="Cunning R."/>
            <person name="Bay R.A."/>
            <person name="Gillette P."/>
            <person name="Baker A.C."/>
            <person name="Traylor-Knowles N."/>
        </authorList>
    </citation>
    <scope>NUCLEOTIDE SEQUENCE [LARGE SCALE GENOMIC DNA]</scope>
    <source>
        <strain evidence="17">RSMAS</strain>
        <tissue evidence="17">Whole animal</tissue>
    </source>
</reference>
<dbReference type="FunFam" id="2.30.30.190:FF:000003">
    <property type="entry name" value="dynactin subunit 1 isoform X1"/>
    <property type="match status" value="1"/>
</dbReference>
<keyword evidence="10" id="KW-0243">Dynein</keyword>
<dbReference type="PANTHER" id="PTHR18916">
    <property type="entry name" value="DYNACTIN 1-RELATED MICROTUBULE-BINDING"/>
    <property type="match status" value="1"/>
</dbReference>
<keyword evidence="6" id="KW-0963">Cytoplasm</keyword>
<dbReference type="GO" id="GO:0005819">
    <property type="term" value="C:spindle"/>
    <property type="evidence" value="ECO:0007669"/>
    <property type="project" value="UniProtKB-SubCell"/>
</dbReference>
<evidence type="ECO:0000256" key="1">
    <source>
        <dbReference type="ARBA" id="ARBA00004114"/>
    </source>
</evidence>
<feature type="coiled-coil region" evidence="14">
    <location>
        <begin position="1209"/>
        <end position="1236"/>
    </location>
</feature>
<evidence type="ECO:0000256" key="14">
    <source>
        <dbReference type="SAM" id="Coils"/>
    </source>
</evidence>
<feature type="region of interest" description="Disordered" evidence="15">
    <location>
        <begin position="78"/>
        <end position="174"/>
    </location>
</feature>
<keyword evidence="11 14" id="KW-0175">Coiled coil</keyword>
<dbReference type="PROSITE" id="PS00845">
    <property type="entry name" value="CAP_GLY_1"/>
    <property type="match status" value="1"/>
</dbReference>
<feature type="coiled-coil region" evidence="14">
    <location>
        <begin position="933"/>
        <end position="1038"/>
    </location>
</feature>
<evidence type="ECO:0000256" key="7">
    <source>
        <dbReference type="ARBA" id="ARBA00022618"/>
    </source>
</evidence>
<comment type="similarity">
    <text evidence="4">Belongs to the dynactin 150 kDa subunit family.</text>
</comment>
<feature type="domain" description="CAP-Gly" evidence="16">
    <location>
        <begin position="27"/>
        <end position="69"/>
    </location>
</feature>
<evidence type="ECO:0000256" key="13">
    <source>
        <dbReference type="ARBA" id="ARBA00023306"/>
    </source>
</evidence>
<evidence type="ECO:0000256" key="15">
    <source>
        <dbReference type="SAM" id="MobiDB-lite"/>
    </source>
</evidence>
<evidence type="ECO:0000256" key="3">
    <source>
        <dbReference type="ARBA" id="ARBA00004544"/>
    </source>
</evidence>
<proteinExistence type="inferred from homology"/>
<comment type="subcellular location">
    <subcellularLocation>
        <location evidence="3">Cytoplasm</location>
        <location evidence="3">Cell cortex</location>
    </subcellularLocation>
    <subcellularLocation>
        <location evidence="1">Cytoplasm</location>
        <location evidence="1">Cytoskeleton</location>
        <location evidence="1">Microtubule organizing center</location>
        <location evidence="1">Centrosome</location>
        <location evidence="1">Centriole</location>
    </subcellularLocation>
    <subcellularLocation>
        <location evidence="2">Cytoplasm</location>
        <location evidence="2">Cytoskeleton</location>
        <location evidence="2">Spindle</location>
    </subcellularLocation>
</comment>
<evidence type="ECO:0000256" key="2">
    <source>
        <dbReference type="ARBA" id="ARBA00004186"/>
    </source>
</evidence>
<comment type="caution">
    <text evidence="17">The sequence shown here is derived from an EMBL/GenBank/DDBJ whole genome shotgun (WGS) entry which is preliminary data.</text>
</comment>
<sequence length="1302" mass="145875">MSGPNAKIGMKVEVVGKGLVGTVAYVGSTMFASGKWIGVILDEAKGKNDGSVQGKEYFKCAENHGIFVRQSQIAILQDAPTSPSPPRGSSTRSSIGGGTSIPLPSSMRKEKSFGSRGSLENVGSRPSPPSSRLATPKTSTTTAPEPSLDSSLSKIPAAASTPVPSGPRKMSSGPAISADEYMALQKKVLEKEKAVVDLEEKLETLKSKRQEDKAKMKDLEKTRMQLEQMQEYKTKWQEAQRDLQAQLNTAKKELKEITENRQEHSEELTELQEAVEMATLDKEMAEERLESLQQENEQLKDKLEEVTLDLEILKNEVSEGGIEGAAANAQVKQLEQQNSRLKEAIMRLKEVQASDKAEMQSLQKQIKDLQSGNTTLQNEREKLSEALQEAETALAELKEQVDTALGAEEMVETLTDKNLSLEEEIVTLRENVADLEALRDLNEELEENHLQTEHDLREELEMNNNKVREMERKLEAAQESIGDHQQTIVKFRDLVAKLQENNRAMQVQQEDSEKQKVIDIPSPEMMDFKVKAAELKTYTKTLENELRKFDLQQANEKIKMLHSFLPESFVRRGGDNESVLLLLLIPRLSFKTELLQSQLRQKASLKLSCGQRNAHATVPPAWRLHKYEITECLEDPVKIQGEIGEGLSFACGLIYRLAVLQAVVKNIERALDQCDAGLFNKLVGIYPELAAHERAVDGLIDFFKKDQLDDTVAMEPLEKAIHYYTTMVRFHLAGNPVSHSEFLSDELKIFTAGTEGATIEIERLKQYSKDCDEGSAFGELVQEMELRNVEIQQLCRKIKRRMPEDQKSTLSFSDKIQESLIECARQQNLELKFCQELTAAVTQKASSLGDNENILSGQLDELASDVAVLVFETDEVPCKDIVSQTFHEVISFLYSFVTKIQEGDYDAEPKEESKADPPYLQRAKTFKSELFDSAGVEEKLLQKENEFMDLKKNMKLKNEELSQANIRIGLLEKRLENINKEADARVEAANRKMEQSTEDFARKEKEFEETMDALQNDIETLEKEKGDMKRRLDAYSKKSLLADLARHATSSSSIAAVVAGAAAAKGGGGSPLRGSPGAGQQPVQVVIKDSPIILAQVDSLKIALKHLRNENIRLKSQHMKEQLDGLPKIYIPPRIQPRTEPLEQQTDETEDKEQKEKELVPSLNTVTRETNKLLENLQKMSAFPKVVDISHRKSGSVPALSKMTPANHLVERTAILRDLKRQKEELQGKIQKLIAAEYPGGTCQSSFSSFLSPTFSKVLQEKAQAPQLGRVTIPVPSSTKSNKYCVTLKPQEFRTLHTVFVS</sequence>
<keyword evidence="13" id="KW-0131">Cell cycle</keyword>
<feature type="coiled-coil region" evidence="14">
    <location>
        <begin position="181"/>
        <end position="515"/>
    </location>
</feature>
<feature type="compositionally biased region" description="Polar residues" evidence="15">
    <location>
        <begin position="130"/>
        <end position="153"/>
    </location>
</feature>
<evidence type="ECO:0000256" key="10">
    <source>
        <dbReference type="ARBA" id="ARBA00023017"/>
    </source>
</evidence>
<keyword evidence="9" id="KW-0498">Mitosis</keyword>
<dbReference type="InterPro" id="IPR022157">
    <property type="entry name" value="Dynactin"/>
</dbReference>